<name>A0A414I073_9FIRM</name>
<accession>A0A414I073</accession>
<keyword evidence="1" id="KW-0233">DNA recombination</keyword>
<dbReference type="InterPro" id="IPR013762">
    <property type="entry name" value="Integrase-like_cat_sf"/>
</dbReference>
<evidence type="ECO:0000256" key="1">
    <source>
        <dbReference type="ARBA" id="ARBA00023172"/>
    </source>
</evidence>
<dbReference type="EMBL" id="QSJS01000004">
    <property type="protein sequence ID" value="RHD96589.1"/>
    <property type="molecule type" value="Genomic_DNA"/>
</dbReference>
<dbReference type="PANTHER" id="PTHR30349">
    <property type="entry name" value="PHAGE INTEGRASE-RELATED"/>
    <property type="match status" value="1"/>
</dbReference>
<sequence length="150" mass="17270">MKTIAQTGIRVGELKYVTVEAIQVGITIVWNKEKYRNVYLTNKLCEELQMYCSDNNISEGPIFCGNKKGQTITNGAVWKSLKYLAIQAGIPQELVYPHSFRHLFAKEYMQKIGDISELADLLGHTRLETTWIYTKTTSEEKRVRLEHLDL</sequence>
<dbReference type="GO" id="GO:0006310">
    <property type="term" value="P:DNA recombination"/>
    <property type="evidence" value="ECO:0007669"/>
    <property type="project" value="UniProtKB-KW"/>
</dbReference>
<dbReference type="GO" id="GO:0003677">
    <property type="term" value="F:DNA binding"/>
    <property type="evidence" value="ECO:0007669"/>
    <property type="project" value="InterPro"/>
</dbReference>
<organism evidence="3 4">
    <name type="scientific">Agathobacter rectalis</name>
    <dbReference type="NCBI Taxonomy" id="39491"/>
    <lineage>
        <taxon>Bacteria</taxon>
        <taxon>Bacillati</taxon>
        <taxon>Bacillota</taxon>
        <taxon>Clostridia</taxon>
        <taxon>Lachnospirales</taxon>
        <taxon>Lachnospiraceae</taxon>
        <taxon>Agathobacter</taxon>
    </lineage>
</organism>
<gene>
    <name evidence="3" type="ORF">DW775_04410</name>
</gene>
<proteinExistence type="predicted"/>
<comment type="caution">
    <text evidence="3">The sequence shown here is derived from an EMBL/GenBank/DDBJ whole genome shotgun (WGS) entry which is preliminary data.</text>
</comment>
<protein>
    <recommendedName>
        <fullName evidence="2">Tyr recombinase domain-containing protein</fullName>
    </recommendedName>
</protein>
<dbReference type="Pfam" id="PF00589">
    <property type="entry name" value="Phage_integrase"/>
    <property type="match status" value="1"/>
</dbReference>
<dbReference type="InterPro" id="IPR011010">
    <property type="entry name" value="DNA_brk_join_enz"/>
</dbReference>
<dbReference type="GO" id="GO:0015074">
    <property type="term" value="P:DNA integration"/>
    <property type="evidence" value="ECO:0007669"/>
    <property type="project" value="InterPro"/>
</dbReference>
<feature type="domain" description="Tyr recombinase" evidence="2">
    <location>
        <begin position="1"/>
        <end position="146"/>
    </location>
</feature>
<evidence type="ECO:0000313" key="3">
    <source>
        <dbReference type="EMBL" id="RHD96589.1"/>
    </source>
</evidence>
<dbReference type="Proteomes" id="UP000284835">
    <property type="component" value="Unassembled WGS sequence"/>
</dbReference>
<dbReference type="Gene3D" id="1.10.443.10">
    <property type="entry name" value="Intergrase catalytic core"/>
    <property type="match status" value="1"/>
</dbReference>
<dbReference type="SUPFAM" id="SSF56349">
    <property type="entry name" value="DNA breaking-rejoining enzymes"/>
    <property type="match status" value="1"/>
</dbReference>
<dbReference type="PROSITE" id="PS51898">
    <property type="entry name" value="TYR_RECOMBINASE"/>
    <property type="match status" value="1"/>
</dbReference>
<dbReference type="InterPro" id="IPR050090">
    <property type="entry name" value="Tyrosine_recombinase_XerCD"/>
</dbReference>
<reference evidence="3 4" key="1">
    <citation type="submission" date="2018-08" db="EMBL/GenBank/DDBJ databases">
        <title>A genome reference for cultivated species of the human gut microbiota.</title>
        <authorList>
            <person name="Zou Y."/>
            <person name="Xue W."/>
            <person name="Luo G."/>
        </authorList>
    </citation>
    <scope>NUCLEOTIDE SEQUENCE [LARGE SCALE GENOMIC DNA]</scope>
    <source>
        <strain evidence="3 4">AM30-13AC</strain>
    </source>
</reference>
<evidence type="ECO:0000259" key="2">
    <source>
        <dbReference type="PROSITE" id="PS51898"/>
    </source>
</evidence>
<evidence type="ECO:0000313" key="4">
    <source>
        <dbReference type="Proteomes" id="UP000284835"/>
    </source>
</evidence>
<dbReference type="PANTHER" id="PTHR30349:SF89">
    <property type="entry name" value="INTEGRASE_RECOMBINASE"/>
    <property type="match status" value="1"/>
</dbReference>
<dbReference type="InterPro" id="IPR002104">
    <property type="entry name" value="Integrase_catalytic"/>
</dbReference>
<dbReference type="AlphaFoldDB" id="A0A414I073"/>